<dbReference type="InterPro" id="IPR026444">
    <property type="entry name" value="Secre_tail"/>
</dbReference>
<dbReference type="InterPro" id="IPR010430">
    <property type="entry name" value="DUF1028"/>
</dbReference>
<sequence>MSILLLTSPAFLLPARSHAQDTFSIVAVDSASGEVGSAGASCVDLFMSAINDPSFLGDLIPGKGAINTQAFYLETNQANARARMLAGDTPQQIITWLGNSESAQLFGSRQYGIAALVDKVPQTAAHTGSGNMSYANHITGKNYSIQGNILLGKKVLDSMEARFNNTPGSLACKLMAAMQGAKMVGADSRCATNNTSSLFAFLKVSKPTDPYNSPYLNISVRTRNNDGIEPIDSLQKIATAKGICTTTGIDEPPGGQNIRIVPNPASHEVTLVNNTGYPVTRVLVWNTLGRVVIRSGKARSIGVQHLPDGLYIAEIYLQGRQKSIRSRFVVKHRQ</sequence>
<evidence type="ECO:0000313" key="3">
    <source>
        <dbReference type="Proteomes" id="UP000240572"/>
    </source>
</evidence>
<dbReference type="NCBIfam" id="TIGR04183">
    <property type="entry name" value="Por_Secre_tail"/>
    <property type="match status" value="1"/>
</dbReference>
<feature type="signal peptide" evidence="1">
    <location>
        <begin position="1"/>
        <end position="19"/>
    </location>
</feature>
<dbReference type="InterPro" id="IPR029055">
    <property type="entry name" value="Ntn_hydrolases_N"/>
</dbReference>
<dbReference type="Pfam" id="PF06267">
    <property type="entry name" value="DUF1028"/>
    <property type="match status" value="1"/>
</dbReference>
<keyword evidence="1" id="KW-0732">Signal</keyword>
<dbReference type="AlphaFoldDB" id="A0A2P8DAL4"/>
<name>A0A2P8DAL4_9BACT</name>
<organism evidence="2 3">
    <name type="scientific">Taibaiella chishuiensis</name>
    <dbReference type="NCBI Taxonomy" id="1434707"/>
    <lineage>
        <taxon>Bacteria</taxon>
        <taxon>Pseudomonadati</taxon>
        <taxon>Bacteroidota</taxon>
        <taxon>Chitinophagia</taxon>
        <taxon>Chitinophagales</taxon>
        <taxon>Chitinophagaceae</taxon>
        <taxon>Taibaiella</taxon>
    </lineage>
</organism>
<dbReference type="EMBL" id="PYGD01000001">
    <property type="protein sequence ID" value="PSK94245.1"/>
    <property type="molecule type" value="Genomic_DNA"/>
</dbReference>
<proteinExistence type="predicted"/>
<dbReference type="PANTHER" id="PTHR39328">
    <property type="entry name" value="BLL2871 PROTEIN"/>
    <property type="match status" value="1"/>
</dbReference>
<feature type="chain" id="PRO_5015194324" evidence="1">
    <location>
        <begin position="20"/>
        <end position="334"/>
    </location>
</feature>
<keyword evidence="3" id="KW-1185">Reference proteome</keyword>
<evidence type="ECO:0000256" key="1">
    <source>
        <dbReference type="SAM" id="SignalP"/>
    </source>
</evidence>
<dbReference type="PANTHER" id="PTHR39328:SF1">
    <property type="entry name" value="BLL2871 PROTEIN"/>
    <property type="match status" value="1"/>
</dbReference>
<reference evidence="2 3" key="1">
    <citation type="submission" date="2018-03" db="EMBL/GenBank/DDBJ databases">
        <title>Genomic Encyclopedia of Type Strains, Phase III (KMG-III): the genomes of soil and plant-associated and newly described type strains.</title>
        <authorList>
            <person name="Whitman W."/>
        </authorList>
    </citation>
    <scope>NUCLEOTIDE SEQUENCE [LARGE SCALE GENOMIC DNA]</scope>
    <source>
        <strain evidence="2 3">CGMCC 1.12700</strain>
    </source>
</reference>
<dbReference type="Proteomes" id="UP000240572">
    <property type="component" value="Unassembled WGS sequence"/>
</dbReference>
<accession>A0A2P8DAL4</accession>
<comment type="caution">
    <text evidence="2">The sequence shown here is derived from an EMBL/GenBank/DDBJ whole genome shotgun (WGS) entry which is preliminary data.</text>
</comment>
<dbReference type="SUPFAM" id="SSF56235">
    <property type="entry name" value="N-terminal nucleophile aminohydrolases (Ntn hydrolases)"/>
    <property type="match status" value="1"/>
</dbReference>
<protein>
    <submittedName>
        <fullName evidence="2">Putative secreted protein (Por secretion system target)</fullName>
    </submittedName>
</protein>
<dbReference type="Gene3D" id="3.60.20.10">
    <property type="entry name" value="Glutamine Phosphoribosylpyrophosphate, subunit 1, domain 1"/>
    <property type="match status" value="1"/>
</dbReference>
<evidence type="ECO:0000313" key="2">
    <source>
        <dbReference type="EMBL" id="PSK94245.1"/>
    </source>
</evidence>
<gene>
    <name evidence="2" type="ORF">B0I18_101400</name>
</gene>